<gene>
    <name evidence="1" type="ORF">Tci_933084</name>
</gene>
<protein>
    <submittedName>
        <fullName evidence="1">Uncharacterized protein</fullName>
    </submittedName>
</protein>
<dbReference type="EMBL" id="BKCJ011887020">
    <property type="protein sequence ID" value="GFD61115.1"/>
    <property type="molecule type" value="Genomic_DNA"/>
</dbReference>
<reference evidence="1" key="1">
    <citation type="journal article" date="2019" name="Sci. Rep.">
        <title>Draft genome of Tanacetum cinerariifolium, the natural source of mosquito coil.</title>
        <authorList>
            <person name="Yamashiro T."/>
            <person name="Shiraishi A."/>
            <person name="Satake H."/>
            <person name="Nakayama K."/>
        </authorList>
    </citation>
    <scope>NUCLEOTIDE SEQUENCE</scope>
</reference>
<dbReference type="AlphaFoldDB" id="A0A699XMJ9"/>
<feature type="non-terminal residue" evidence="1">
    <location>
        <position position="79"/>
    </location>
</feature>
<name>A0A699XMJ9_TANCI</name>
<comment type="caution">
    <text evidence="1">The sequence shown here is derived from an EMBL/GenBank/DDBJ whole genome shotgun (WGS) entry which is preliminary data.</text>
</comment>
<proteinExistence type="predicted"/>
<feature type="non-terminal residue" evidence="1">
    <location>
        <position position="1"/>
    </location>
</feature>
<accession>A0A699XMJ9</accession>
<evidence type="ECO:0000313" key="1">
    <source>
        <dbReference type="EMBL" id="GFD61115.1"/>
    </source>
</evidence>
<organism evidence="1">
    <name type="scientific">Tanacetum cinerariifolium</name>
    <name type="common">Dalmatian daisy</name>
    <name type="synonym">Chrysanthemum cinerariifolium</name>
    <dbReference type="NCBI Taxonomy" id="118510"/>
    <lineage>
        <taxon>Eukaryota</taxon>
        <taxon>Viridiplantae</taxon>
        <taxon>Streptophyta</taxon>
        <taxon>Embryophyta</taxon>
        <taxon>Tracheophyta</taxon>
        <taxon>Spermatophyta</taxon>
        <taxon>Magnoliopsida</taxon>
        <taxon>eudicotyledons</taxon>
        <taxon>Gunneridae</taxon>
        <taxon>Pentapetalae</taxon>
        <taxon>asterids</taxon>
        <taxon>campanulids</taxon>
        <taxon>Asterales</taxon>
        <taxon>Asteraceae</taxon>
        <taxon>Asteroideae</taxon>
        <taxon>Anthemideae</taxon>
        <taxon>Anthemidinae</taxon>
        <taxon>Tanacetum</taxon>
    </lineage>
</organism>
<sequence length="79" mass="8667">RTRATTLRVSRPHAGFLDENAAVQLELRNHKLGQILGLHYLVGVAIGEVVADGQLGSYRARREGRHPDVALAHLLHQGL</sequence>